<evidence type="ECO:0000313" key="3">
    <source>
        <dbReference type="Proteomes" id="UP000075320"/>
    </source>
</evidence>
<sequence>MASGFEVIAGLIFAGGGLVFHSVRAHRRLRTFSDTPRSKAESAPQGFVELEGFAWPANETFRNGEDQEAVYYSLLLQREETQGSGKNRRKTWKTIYTYVHNEMFYLVDPTGLVALDLNNAEINLESARTRHWKSLNEKEQMKVAAIIPKDVPGFPPTKGFFGLFSSKYRIVENEILVGCPLFAQGDFRGFEGESYSVKLQGLTGFSEKVFDKMSRQPKNRNGLLDSNRDGKVSAEELRRGSVITAGIARKKAGGDFSVEVDYQVHGNLGSIPERKLFLADTSEEHISLRLRRWLWPKFGAGAAMVALGVVLMVNPSLKFMTKRQNVRQPAHQAPSTAVLKHEMCVRGDLAACQFLVDYQHQFRIPPANVVYYQRKLSGKK</sequence>
<feature type="transmembrane region" description="Helical" evidence="1">
    <location>
        <begin position="293"/>
        <end position="313"/>
    </location>
</feature>
<accession>A0A150WP93</accession>
<comment type="caution">
    <text evidence="2">The sequence shown here is derived from an EMBL/GenBank/DDBJ whole genome shotgun (WGS) entry which is preliminary data.</text>
</comment>
<evidence type="ECO:0000313" key="2">
    <source>
        <dbReference type="EMBL" id="KYG66321.1"/>
    </source>
</evidence>
<name>A0A150WP93_BDEBC</name>
<protein>
    <recommendedName>
        <fullName evidence="4">RING-type E3 ubiquitin transferase</fullName>
    </recommendedName>
</protein>
<keyword evidence="1" id="KW-0472">Membrane</keyword>
<dbReference type="InterPro" id="IPR018247">
    <property type="entry name" value="EF_Hand_1_Ca_BS"/>
</dbReference>
<keyword evidence="1" id="KW-0812">Transmembrane</keyword>
<dbReference type="EMBL" id="LUKE01000001">
    <property type="protein sequence ID" value="KYG66321.1"/>
    <property type="molecule type" value="Genomic_DNA"/>
</dbReference>
<gene>
    <name evidence="2" type="ORF">AZI86_04500</name>
</gene>
<dbReference type="OrthoDB" id="9804152at2"/>
<reference evidence="2 3" key="1">
    <citation type="submission" date="2016-03" db="EMBL/GenBank/DDBJ databases">
        <authorList>
            <person name="Ploux O."/>
        </authorList>
    </citation>
    <scope>NUCLEOTIDE SEQUENCE [LARGE SCALE GENOMIC DNA]</scope>
    <source>
        <strain evidence="2 3">R0</strain>
    </source>
</reference>
<keyword evidence="1" id="KW-1133">Transmembrane helix</keyword>
<evidence type="ECO:0000256" key="1">
    <source>
        <dbReference type="SAM" id="Phobius"/>
    </source>
</evidence>
<dbReference type="RefSeq" id="WP_061833887.1">
    <property type="nucleotide sequence ID" value="NZ_LUKE01000001.1"/>
</dbReference>
<dbReference type="Proteomes" id="UP000075320">
    <property type="component" value="Unassembled WGS sequence"/>
</dbReference>
<evidence type="ECO:0008006" key="4">
    <source>
        <dbReference type="Google" id="ProtNLM"/>
    </source>
</evidence>
<proteinExistence type="predicted"/>
<dbReference type="PROSITE" id="PS00018">
    <property type="entry name" value="EF_HAND_1"/>
    <property type="match status" value="1"/>
</dbReference>
<keyword evidence="3" id="KW-1185">Reference proteome</keyword>
<dbReference type="AlphaFoldDB" id="A0A150WP93"/>
<organism evidence="2 3">
    <name type="scientific">Bdellovibrio bacteriovorus</name>
    <dbReference type="NCBI Taxonomy" id="959"/>
    <lineage>
        <taxon>Bacteria</taxon>
        <taxon>Pseudomonadati</taxon>
        <taxon>Bdellovibrionota</taxon>
        <taxon>Bdellovibrionia</taxon>
        <taxon>Bdellovibrionales</taxon>
        <taxon>Pseudobdellovibrionaceae</taxon>
        <taxon>Bdellovibrio</taxon>
    </lineage>
</organism>